<evidence type="ECO:0000256" key="4">
    <source>
        <dbReference type="SAM" id="MobiDB-lite"/>
    </source>
</evidence>
<evidence type="ECO:0000313" key="7">
    <source>
        <dbReference type="EMBL" id="KAK9056421.1"/>
    </source>
</evidence>
<evidence type="ECO:0000259" key="6">
    <source>
        <dbReference type="Pfam" id="PF03871"/>
    </source>
</evidence>
<dbReference type="InterPro" id="IPR014381">
    <property type="entry name" value="Arch_Rpo5/euc_Rpb5"/>
</dbReference>
<dbReference type="SUPFAM" id="SSF53036">
    <property type="entry name" value="Eukaryotic RPB5 N-terminal domain"/>
    <property type="match status" value="2"/>
</dbReference>
<evidence type="ECO:0000256" key="3">
    <source>
        <dbReference type="ARBA" id="ARBA00025765"/>
    </source>
</evidence>
<comment type="similarity">
    <text evidence="3">Belongs to the archaeal Rpo5/eukaryotic RPB5 RNA polymerase subunit family.</text>
</comment>
<dbReference type="Pfam" id="PF03871">
    <property type="entry name" value="RNA_pol_Rpb5_N"/>
    <property type="match status" value="2"/>
</dbReference>
<feature type="region of interest" description="Disordered" evidence="4">
    <location>
        <begin position="1"/>
        <end position="20"/>
    </location>
</feature>
<organism evidence="7 8">
    <name type="scientific">Deinandra increscens subsp. villosa</name>
    <dbReference type="NCBI Taxonomy" id="3103831"/>
    <lineage>
        <taxon>Eukaryota</taxon>
        <taxon>Viridiplantae</taxon>
        <taxon>Streptophyta</taxon>
        <taxon>Embryophyta</taxon>
        <taxon>Tracheophyta</taxon>
        <taxon>Spermatophyta</taxon>
        <taxon>Magnoliopsida</taxon>
        <taxon>eudicotyledons</taxon>
        <taxon>Gunneridae</taxon>
        <taxon>Pentapetalae</taxon>
        <taxon>asterids</taxon>
        <taxon>campanulids</taxon>
        <taxon>Asterales</taxon>
        <taxon>Asteraceae</taxon>
        <taxon>Asteroideae</taxon>
        <taxon>Heliantheae alliance</taxon>
        <taxon>Madieae</taxon>
        <taxon>Madiinae</taxon>
        <taxon>Deinandra</taxon>
    </lineage>
</organism>
<feature type="domain" description="RNA polymerase subunit H/Rpb5 C-terminal" evidence="5">
    <location>
        <begin position="790"/>
        <end position="862"/>
    </location>
</feature>
<dbReference type="InterPro" id="IPR036710">
    <property type="entry name" value="RNA_pol_Rpb5_N_sf"/>
</dbReference>
<dbReference type="GO" id="GO:0003677">
    <property type="term" value="F:DNA binding"/>
    <property type="evidence" value="ECO:0007669"/>
    <property type="project" value="InterPro"/>
</dbReference>
<proteinExistence type="inferred from homology"/>
<comment type="subcellular location">
    <subcellularLocation>
        <location evidence="1">Nucleus</location>
    </subcellularLocation>
</comment>
<evidence type="ECO:0000259" key="5">
    <source>
        <dbReference type="Pfam" id="PF01191"/>
    </source>
</evidence>
<accession>A0AAP0CI37</accession>
<feature type="domain" description="RNA polymerase Rpb5 N-terminal" evidence="6">
    <location>
        <begin position="33"/>
        <end position="94"/>
    </location>
</feature>
<dbReference type="Gene3D" id="3.40.1340.10">
    <property type="entry name" value="RNA polymerase, Rpb5, N-terminal domain"/>
    <property type="match status" value="2"/>
</dbReference>
<dbReference type="SUPFAM" id="SSF55287">
    <property type="entry name" value="RPB5-like RNA polymerase subunit"/>
    <property type="match status" value="2"/>
</dbReference>
<dbReference type="PANTHER" id="PTHR10535">
    <property type="entry name" value="DNA-DIRECTED RNA POLYMERASES I, II, AND III SUBUNIT RPABC1"/>
    <property type="match status" value="1"/>
</dbReference>
<dbReference type="InterPro" id="IPR035913">
    <property type="entry name" value="RPB5-like_sf"/>
</dbReference>
<dbReference type="FunFam" id="3.90.940.20:FF:000001">
    <property type="entry name" value="DNA-directed RNA polymerases I, II, and III subunit RPABC1"/>
    <property type="match status" value="1"/>
</dbReference>
<dbReference type="GO" id="GO:0006366">
    <property type="term" value="P:transcription by RNA polymerase II"/>
    <property type="evidence" value="ECO:0007669"/>
    <property type="project" value="TreeGrafter"/>
</dbReference>
<dbReference type="GO" id="GO:0003899">
    <property type="term" value="F:DNA-directed RNA polymerase activity"/>
    <property type="evidence" value="ECO:0007669"/>
    <property type="project" value="InterPro"/>
</dbReference>
<dbReference type="Gene3D" id="3.90.940.20">
    <property type="entry name" value="RPB5-like RNA polymerase subunit"/>
    <property type="match status" value="1"/>
</dbReference>
<feature type="region of interest" description="Disordered" evidence="4">
    <location>
        <begin position="130"/>
        <end position="220"/>
    </location>
</feature>
<feature type="compositionally biased region" description="Basic residues" evidence="4">
    <location>
        <begin position="205"/>
        <end position="220"/>
    </location>
</feature>
<dbReference type="Proteomes" id="UP001408789">
    <property type="component" value="Unassembled WGS sequence"/>
</dbReference>
<dbReference type="GO" id="GO:0042797">
    <property type="term" value="P:tRNA transcription by RNA polymerase III"/>
    <property type="evidence" value="ECO:0007669"/>
    <property type="project" value="TreeGrafter"/>
</dbReference>
<comment type="caution">
    <text evidence="7">The sequence shown here is derived from an EMBL/GenBank/DDBJ whole genome shotgun (WGS) entry which is preliminary data.</text>
</comment>
<evidence type="ECO:0000256" key="1">
    <source>
        <dbReference type="ARBA" id="ARBA00004123"/>
    </source>
</evidence>
<keyword evidence="8" id="KW-1185">Reference proteome</keyword>
<feature type="compositionally biased region" description="Acidic residues" evidence="4">
    <location>
        <begin position="1"/>
        <end position="17"/>
    </location>
</feature>
<dbReference type="InterPro" id="IPR000783">
    <property type="entry name" value="RNA_pol_subH/Rpb5_C"/>
</dbReference>
<dbReference type="PANTHER" id="PTHR10535:SF2">
    <property type="entry name" value="DNA-DIRECTED RNA POLYMERASE V SUBUNIT 5A"/>
    <property type="match status" value="1"/>
</dbReference>
<dbReference type="InterPro" id="IPR005571">
    <property type="entry name" value="RNA_pol_Rpb5_N"/>
</dbReference>
<evidence type="ECO:0000256" key="2">
    <source>
        <dbReference type="ARBA" id="ARBA00023242"/>
    </source>
</evidence>
<feature type="compositionally biased region" description="Polar residues" evidence="4">
    <location>
        <begin position="148"/>
        <end position="167"/>
    </location>
</feature>
<dbReference type="EMBL" id="JBCNJP010000024">
    <property type="protein sequence ID" value="KAK9056421.1"/>
    <property type="molecule type" value="Genomic_DNA"/>
</dbReference>
<gene>
    <name evidence="7" type="ORF">SSX86_023782</name>
</gene>
<dbReference type="GO" id="GO:0006362">
    <property type="term" value="P:transcription elongation by RNA polymerase I"/>
    <property type="evidence" value="ECO:0007669"/>
    <property type="project" value="TreeGrafter"/>
</dbReference>
<dbReference type="Pfam" id="PF01191">
    <property type="entry name" value="RNA_pol_Rpb5_C"/>
    <property type="match status" value="2"/>
</dbReference>
<dbReference type="AlphaFoldDB" id="A0AAP0CI37"/>
<evidence type="ECO:0008006" key="9">
    <source>
        <dbReference type="Google" id="ProtNLM"/>
    </source>
</evidence>
<sequence length="863" mass="98731">MDENGGDPMETEMSDGEETGKCLSIFVEEGSVESYRYYLARRTLLEMLRDRGYDISDSKFELTLPQFRELHGQSINVDLLRFSASHASDSQDKITDLLFKITRDVLKPEHRVITDNGKEKLLKKKLPRMSQKDPIAQNYAPEKGKVTEVTNQQSFSQIPTFNSQPFPDSQDIHDTQPPKSFPDSQPIPNTQPPIIVSMPKSQSLRPKKNVKNKRIKRKGKRPITKTTPIVVPPQHWSWSEEAALARAWIYVFEDRNTSNSQKFDSFWDRITLQFHSVMGKGEYRTKHQLSTKFHEMLKRTVKFCGIYENFLTNRKRGWNDTDILSKAHEQYKNDEGTSFTHLPVWRIVKDDPKWAILLELIEKVGGGSKRSKTSEDNDYVSHAFDARTNIDLNVEENDDPILSQVEPTHFMGTDKAKGATLEENDEPILSQVEPTHSMGRDKAKGATLEENDDPILSQVEPTHSMGRDKAKGATLEENDDPILSQVEPTRSIGRDKTKEATEMGLSSSSFVDTLAVKFDFFNTNYFEIEKQKIELKKRMIDENVRAEDWKILTGDTSNLPKHIRIAAEALRDNVVKKYNPNIKPFFKLEQQTISSILTKFHENRSEFKYRPSPLQTTRIHRKTHFSSMDENGGDAMETEMSNGGGGGGGGTGKCLSGFVDEGSVESHRYYLARRTLLEMLRDRGYDISDSEIELTLPQFRDLHGQHIDVDRLRISASHASDSQDKILAVFCGTGVVKVNVIRWIATQIMNKQSLNRLIIVVQSHITNQAMKAVELFPFKVEMFQITDLLVNITKHVLKPKHRVISDIEKEKLLKKFNLTEKQLPRMSQKDAIAQYYALEKGQVIEVTYNGEITGLHVTYRCIW</sequence>
<name>A0AAP0CI37_9ASTR</name>
<keyword evidence="2" id="KW-0539">Nucleus</keyword>
<reference evidence="7 8" key="1">
    <citation type="submission" date="2024-04" db="EMBL/GenBank/DDBJ databases">
        <title>The reference genome of an endangered Asteraceae, Deinandra increscens subsp. villosa, native to the Central Coast of California.</title>
        <authorList>
            <person name="Guilliams M."/>
            <person name="Hasenstab-Lehman K."/>
            <person name="Meyer R."/>
            <person name="Mcevoy S."/>
        </authorList>
    </citation>
    <scope>NUCLEOTIDE SEQUENCE [LARGE SCALE GENOMIC DNA]</scope>
    <source>
        <tissue evidence="7">Leaf</tissue>
    </source>
</reference>
<dbReference type="GO" id="GO:0055029">
    <property type="term" value="C:nuclear DNA-directed RNA polymerase complex"/>
    <property type="evidence" value="ECO:0007669"/>
    <property type="project" value="UniProtKB-ARBA"/>
</dbReference>
<feature type="domain" description="RNA polymerase Rpb5 N-terminal" evidence="6">
    <location>
        <begin position="665"/>
        <end position="747"/>
    </location>
</feature>
<feature type="domain" description="RNA polymerase subunit H/Rpb5 C-terminal" evidence="5">
    <location>
        <begin position="99"/>
        <end position="153"/>
    </location>
</feature>
<evidence type="ECO:0000313" key="8">
    <source>
        <dbReference type="Proteomes" id="UP001408789"/>
    </source>
</evidence>
<protein>
    <recommendedName>
        <fullName evidence="9">DNA-directed RNA polymerase V subunit 5A</fullName>
    </recommendedName>
</protein>